<gene>
    <name evidence="10" type="ORF">ACFSUQ_00380</name>
</gene>
<evidence type="ECO:0000313" key="11">
    <source>
        <dbReference type="Proteomes" id="UP001597453"/>
    </source>
</evidence>
<evidence type="ECO:0000256" key="7">
    <source>
        <dbReference type="SAM" id="Phobius"/>
    </source>
</evidence>
<evidence type="ECO:0000259" key="8">
    <source>
        <dbReference type="Pfam" id="PF03799"/>
    </source>
</evidence>
<keyword evidence="11" id="KW-1185">Reference proteome</keyword>
<evidence type="ECO:0000259" key="9">
    <source>
        <dbReference type="Pfam" id="PF08478"/>
    </source>
</evidence>
<dbReference type="EMBL" id="JBHUNF010000001">
    <property type="protein sequence ID" value="MFD2673767.1"/>
    <property type="molecule type" value="Genomic_DNA"/>
</dbReference>
<feature type="domain" description="Cell division protein FtsQ/DivIB C-terminal" evidence="8">
    <location>
        <begin position="172"/>
        <end position="272"/>
    </location>
</feature>
<feature type="domain" description="POTRA" evidence="9">
    <location>
        <begin position="99"/>
        <end position="166"/>
    </location>
</feature>
<keyword evidence="4 7" id="KW-1133">Transmembrane helix</keyword>
<keyword evidence="7" id="KW-0472">Membrane</keyword>
<evidence type="ECO:0000256" key="4">
    <source>
        <dbReference type="ARBA" id="ARBA00022989"/>
    </source>
</evidence>
<dbReference type="InterPro" id="IPR013685">
    <property type="entry name" value="POTRA_FtsQ_type"/>
</dbReference>
<keyword evidence="3 7" id="KW-0812">Transmembrane</keyword>
<proteinExistence type="predicted"/>
<comment type="caution">
    <text evidence="10">The sequence shown here is derived from an EMBL/GenBank/DDBJ whole genome shotgun (WGS) entry which is preliminary data.</text>
</comment>
<feature type="compositionally biased region" description="Polar residues" evidence="6">
    <location>
        <begin position="10"/>
        <end position="21"/>
    </location>
</feature>
<sequence length="291" mass="31780">MRPPFRTNRDSNASTTENSSGLDAAWSRHVGDDDTADDAIPTQLEVWKAARARRKHERAEVRRFTRRRRQRRRGLFIGLASVGLLAVLLVVAMFSPLMSVREIRLHGIERLDSQAVTQSLEGIKSKPLAQVTDAEIEEQLRGFVLVQSYHVQRIPPGTVIVHIVERQPVGVVKSGDKHSVVDGAGVTLWEDPAAANSLPIIETEPSNAAAFGAIGQVLTSMPKELLATVGTIKASTADNVEFQLRDGRRVIWGSSESNLAKAEVLQALLTATGGNAKEFDVSSPEQPVTRQ</sequence>
<evidence type="ECO:0000256" key="5">
    <source>
        <dbReference type="ARBA" id="ARBA00023306"/>
    </source>
</evidence>
<dbReference type="Pfam" id="PF08478">
    <property type="entry name" value="POTRA_1"/>
    <property type="match status" value="1"/>
</dbReference>
<evidence type="ECO:0000256" key="1">
    <source>
        <dbReference type="ARBA" id="ARBA00022475"/>
    </source>
</evidence>
<dbReference type="Gene3D" id="3.10.20.310">
    <property type="entry name" value="membrane protein fhac"/>
    <property type="match status" value="1"/>
</dbReference>
<evidence type="ECO:0000256" key="3">
    <source>
        <dbReference type="ARBA" id="ARBA00022692"/>
    </source>
</evidence>
<dbReference type="PANTHER" id="PTHR37820:SF1">
    <property type="entry name" value="CELL DIVISION PROTEIN FTSQ"/>
    <property type="match status" value="1"/>
</dbReference>
<feature type="transmembrane region" description="Helical" evidence="7">
    <location>
        <begin position="74"/>
        <end position="94"/>
    </location>
</feature>
<keyword evidence="5" id="KW-0131">Cell cycle</keyword>
<protein>
    <submittedName>
        <fullName evidence="10">FtsQ-type POTRA domain-containing protein</fullName>
    </submittedName>
</protein>
<evidence type="ECO:0000256" key="2">
    <source>
        <dbReference type="ARBA" id="ARBA00022618"/>
    </source>
</evidence>
<dbReference type="PANTHER" id="PTHR37820">
    <property type="entry name" value="CELL DIVISION PROTEIN DIVIB"/>
    <property type="match status" value="1"/>
</dbReference>
<name>A0ABW5RI65_9MICO</name>
<evidence type="ECO:0000256" key="6">
    <source>
        <dbReference type="SAM" id="MobiDB-lite"/>
    </source>
</evidence>
<keyword evidence="2" id="KW-0132">Cell division</keyword>
<keyword evidence="1" id="KW-1003">Cell membrane</keyword>
<feature type="region of interest" description="Disordered" evidence="6">
    <location>
        <begin position="1"/>
        <end position="37"/>
    </location>
</feature>
<dbReference type="InterPro" id="IPR005548">
    <property type="entry name" value="Cell_div_FtsQ/DivIB_C"/>
</dbReference>
<accession>A0ABW5RI65</accession>
<evidence type="ECO:0000313" key="10">
    <source>
        <dbReference type="EMBL" id="MFD2673767.1"/>
    </source>
</evidence>
<reference evidence="11" key="1">
    <citation type="journal article" date="2019" name="Int. J. Syst. Evol. Microbiol.">
        <title>The Global Catalogue of Microorganisms (GCM) 10K type strain sequencing project: providing services to taxonomists for standard genome sequencing and annotation.</title>
        <authorList>
            <consortium name="The Broad Institute Genomics Platform"/>
            <consortium name="The Broad Institute Genome Sequencing Center for Infectious Disease"/>
            <person name="Wu L."/>
            <person name="Ma J."/>
        </authorList>
    </citation>
    <scope>NUCLEOTIDE SEQUENCE [LARGE SCALE GENOMIC DNA]</scope>
    <source>
        <strain evidence="11">TISTR 1511</strain>
    </source>
</reference>
<organism evidence="10 11">
    <name type="scientific">Gulosibacter bifidus</name>
    <dbReference type="NCBI Taxonomy" id="272239"/>
    <lineage>
        <taxon>Bacteria</taxon>
        <taxon>Bacillati</taxon>
        <taxon>Actinomycetota</taxon>
        <taxon>Actinomycetes</taxon>
        <taxon>Micrococcales</taxon>
        <taxon>Microbacteriaceae</taxon>
        <taxon>Gulosibacter</taxon>
    </lineage>
</organism>
<dbReference type="RefSeq" id="WP_066055373.1">
    <property type="nucleotide sequence ID" value="NZ_JBHUNF010000001.1"/>
</dbReference>
<dbReference type="Proteomes" id="UP001597453">
    <property type="component" value="Unassembled WGS sequence"/>
</dbReference>
<dbReference type="Pfam" id="PF03799">
    <property type="entry name" value="FtsQ_DivIB_C"/>
    <property type="match status" value="1"/>
</dbReference>
<dbReference type="InterPro" id="IPR050487">
    <property type="entry name" value="FtsQ_DivIB"/>
</dbReference>